<dbReference type="Gene3D" id="1.10.10.10">
    <property type="entry name" value="Winged helix-like DNA-binding domain superfamily/Winged helix DNA-binding domain"/>
    <property type="match status" value="1"/>
</dbReference>
<dbReference type="PROSITE" id="PS50043">
    <property type="entry name" value="HTH_LUXR_2"/>
    <property type="match status" value="1"/>
</dbReference>
<dbReference type="InterPro" id="IPR016032">
    <property type="entry name" value="Sig_transdc_resp-reg_C-effctor"/>
</dbReference>
<dbReference type="PROSITE" id="PS00622">
    <property type="entry name" value="HTH_LUXR_1"/>
    <property type="match status" value="1"/>
</dbReference>
<dbReference type="InterPro" id="IPR000792">
    <property type="entry name" value="Tscrpt_reg_LuxR_C"/>
</dbReference>
<evidence type="ECO:0000259" key="4">
    <source>
        <dbReference type="PROSITE" id="PS50043"/>
    </source>
</evidence>
<dbReference type="PANTHER" id="PTHR44688">
    <property type="entry name" value="DNA-BINDING TRANSCRIPTIONAL ACTIVATOR DEVR_DOSR"/>
    <property type="match status" value="1"/>
</dbReference>
<evidence type="ECO:0000313" key="5">
    <source>
        <dbReference type="EMBL" id="TKC06178.1"/>
    </source>
</evidence>
<sequence>MNAEIQSLHNVWSANRSAEVTDNHQISFNELTNSIVSTGPFSFFIMDFYDMSISHISDSVYEMHGLNPGDLTINDILGTLHPDDIGFVIKAEDFLTTFFVNKVGRDKLMRYKISYNYRVRLKNGSYVLFNHQALMLSLDENGGYGKSLIINTRIDHLGHTPNYKVSLIGLQGEPSFMNLSIGENASAHVSLSKREIEIIKSIAEGLSSQEIADKLFIAESTVKKHRKNILTKAECKNTAQLVKTCILQGII</sequence>
<dbReference type="RefSeq" id="WP_136836437.1">
    <property type="nucleotide sequence ID" value="NZ_SWBQ01000003.1"/>
</dbReference>
<dbReference type="PANTHER" id="PTHR44688:SF16">
    <property type="entry name" value="DNA-BINDING TRANSCRIPTIONAL ACTIVATOR DEVR_DOSR"/>
    <property type="match status" value="1"/>
</dbReference>
<gene>
    <name evidence="5" type="ORF">FA047_12710</name>
</gene>
<name>A0A4U1CGA2_9SPHI</name>
<dbReference type="EMBL" id="SWBQ01000003">
    <property type="protein sequence ID" value="TKC06178.1"/>
    <property type="molecule type" value="Genomic_DNA"/>
</dbReference>
<dbReference type="PRINTS" id="PR00038">
    <property type="entry name" value="HTHLUXR"/>
</dbReference>
<dbReference type="CDD" id="cd06170">
    <property type="entry name" value="LuxR_C_like"/>
    <property type="match status" value="1"/>
</dbReference>
<organism evidence="5 6">
    <name type="scientific">Pedobacter frigoris</name>
    <dbReference type="NCBI Taxonomy" id="2571272"/>
    <lineage>
        <taxon>Bacteria</taxon>
        <taxon>Pseudomonadati</taxon>
        <taxon>Bacteroidota</taxon>
        <taxon>Sphingobacteriia</taxon>
        <taxon>Sphingobacteriales</taxon>
        <taxon>Sphingobacteriaceae</taxon>
        <taxon>Pedobacter</taxon>
    </lineage>
</organism>
<keyword evidence="6" id="KW-1185">Reference proteome</keyword>
<accession>A0A4U1CGA2</accession>
<keyword evidence="3" id="KW-0804">Transcription</keyword>
<dbReference type="SUPFAM" id="SSF46894">
    <property type="entry name" value="C-terminal effector domain of the bipartite response regulators"/>
    <property type="match status" value="1"/>
</dbReference>
<proteinExistence type="predicted"/>
<dbReference type="InterPro" id="IPR036388">
    <property type="entry name" value="WH-like_DNA-bd_sf"/>
</dbReference>
<feature type="domain" description="HTH luxR-type" evidence="4">
    <location>
        <begin position="184"/>
        <end position="249"/>
    </location>
</feature>
<dbReference type="InterPro" id="IPR013655">
    <property type="entry name" value="PAS_fold_3"/>
</dbReference>
<dbReference type="SUPFAM" id="SSF55785">
    <property type="entry name" value="PYP-like sensor domain (PAS domain)"/>
    <property type="match status" value="1"/>
</dbReference>
<comment type="caution">
    <text evidence="5">The sequence shown here is derived from an EMBL/GenBank/DDBJ whole genome shotgun (WGS) entry which is preliminary data.</text>
</comment>
<evidence type="ECO:0000256" key="2">
    <source>
        <dbReference type="ARBA" id="ARBA00023125"/>
    </source>
</evidence>
<dbReference type="Pfam" id="PF08447">
    <property type="entry name" value="PAS_3"/>
    <property type="match status" value="1"/>
</dbReference>
<dbReference type="Proteomes" id="UP000307244">
    <property type="component" value="Unassembled WGS sequence"/>
</dbReference>
<dbReference type="GO" id="GO:0003677">
    <property type="term" value="F:DNA binding"/>
    <property type="evidence" value="ECO:0007669"/>
    <property type="project" value="UniProtKB-KW"/>
</dbReference>
<evidence type="ECO:0000313" key="6">
    <source>
        <dbReference type="Proteomes" id="UP000307244"/>
    </source>
</evidence>
<keyword evidence="2" id="KW-0238">DNA-binding</keyword>
<dbReference type="OrthoDB" id="965844at2"/>
<evidence type="ECO:0000256" key="3">
    <source>
        <dbReference type="ARBA" id="ARBA00023163"/>
    </source>
</evidence>
<keyword evidence="1" id="KW-0805">Transcription regulation</keyword>
<protein>
    <submittedName>
        <fullName evidence="5">Helix-turn-helix transcriptional regulator</fullName>
    </submittedName>
</protein>
<dbReference type="GO" id="GO:0006355">
    <property type="term" value="P:regulation of DNA-templated transcription"/>
    <property type="evidence" value="ECO:0007669"/>
    <property type="project" value="InterPro"/>
</dbReference>
<evidence type="ECO:0000256" key="1">
    <source>
        <dbReference type="ARBA" id="ARBA00023015"/>
    </source>
</evidence>
<dbReference type="Pfam" id="PF00196">
    <property type="entry name" value="GerE"/>
    <property type="match status" value="1"/>
</dbReference>
<reference evidence="5 6" key="1">
    <citation type="submission" date="2019-04" db="EMBL/GenBank/DDBJ databases">
        <title>Pedobacter sp. RP-3-15 sp. nov., isolated from Arctic soil.</title>
        <authorList>
            <person name="Dahal R.H."/>
            <person name="Kim D.-U."/>
        </authorList>
    </citation>
    <scope>NUCLEOTIDE SEQUENCE [LARGE SCALE GENOMIC DNA]</scope>
    <source>
        <strain evidence="5 6">RP-3-15</strain>
    </source>
</reference>
<dbReference type="AlphaFoldDB" id="A0A4U1CGA2"/>
<dbReference type="InterPro" id="IPR035965">
    <property type="entry name" value="PAS-like_dom_sf"/>
</dbReference>
<dbReference type="SMART" id="SM00421">
    <property type="entry name" value="HTH_LUXR"/>
    <property type="match status" value="1"/>
</dbReference>
<dbReference type="Gene3D" id="3.30.450.20">
    <property type="entry name" value="PAS domain"/>
    <property type="match status" value="1"/>
</dbReference>